<dbReference type="PROSITE" id="PS50994">
    <property type="entry name" value="INTEGRASE"/>
    <property type="match status" value="1"/>
</dbReference>
<feature type="domain" description="Integrase catalytic" evidence="1">
    <location>
        <begin position="127"/>
        <end position="235"/>
    </location>
</feature>
<dbReference type="OrthoDB" id="413122at2759"/>
<keyword evidence="3" id="KW-1185">Reference proteome</keyword>
<evidence type="ECO:0000313" key="2">
    <source>
        <dbReference type="EMBL" id="RDX63402.1"/>
    </source>
</evidence>
<dbReference type="PANTHER" id="PTHR48475">
    <property type="entry name" value="RIBONUCLEASE H"/>
    <property type="match status" value="1"/>
</dbReference>
<dbReference type="Gene3D" id="1.10.340.70">
    <property type="match status" value="1"/>
</dbReference>
<dbReference type="Proteomes" id="UP000257109">
    <property type="component" value="Unassembled WGS sequence"/>
</dbReference>
<dbReference type="InterPro" id="IPR001584">
    <property type="entry name" value="Integrase_cat-core"/>
</dbReference>
<dbReference type="Pfam" id="PF17921">
    <property type="entry name" value="Integrase_H2C2"/>
    <property type="match status" value="1"/>
</dbReference>
<dbReference type="InterPro" id="IPR012337">
    <property type="entry name" value="RNaseH-like_sf"/>
</dbReference>
<proteinExistence type="predicted"/>
<comment type="caution">
    <text evidence="2">The sequence shown here is derived from an EMBL/GenBank/DDBJ whole genome shotgun (WGS) entry which is preliminary data.</text>
</comment>
<dbReference type="AlphaFoldDB" id="A0A371EBJ2"/>
<protein>
    <submittedName>
        <fullName evidence="2">Gypsy retrotransposon integrase-like protein 1</fullName>
    </submittedName>
</protein>
<reference evidence="2" key="1">
    <citation type="submission" date="2018-05" db="EMBL/GenBank/DDBJ databases">
        <title>Draft genome of Mucuna pruriens seed.</title>
        <authorList>
            <person name="Nnadi N.E."/>
            <person name="Vos R."/>
            <person name="Hasami M.H."/>
            <person name="Devisetty U.K."/>
            <person name="Aguiy J.C."/>
        </authorList>
    </citation>
    <scope>NUCLEOTIDE SEQUENCE [LARGE SCALE GENOMIC DNA]</scope>
    <source>
        <strain evidence="2">JCA_2017</strain>
    </source>
</reference>
<evidence type="ECO:0000313" key="3">
    <source>
        <dbReference type="Proteomes" id="UP000257109"/>
    </source>
</evidence>
<evidence type="ECO:0000259" key="1">
    <source>
        <dbReference type="PROSITE" id="PS50994"/>
    </source>
</evidence>
<accession>A0A371EBJ2</accession>
<dbReference type="InterPro" id="IPR036397">
    <property type="entry name" value="RNaseH_sf"/>
</dbReference>
<dbReference type="GO" id="GO:0003676">
    <property type="term" value="F:nucleic acid binding"/>
    <property type="evidence" value="ECO:0007669"/>
    <property type="project" value="InterPro"/>
</dbReference>
<dbReference type="GO" id="GO:0015074">
    <property type="term" value="P:DNA integration"/>
    <property type="evidence" value="ECO:0007669"/>
    <property type="project" value="InterPro"/>
</dbReference>
<dbReference type="InterPro" id="IPR041588">
    <property type="entry name" value="Integrase_H2C2"/>
</dbReference>
<sequence>MEERTTWMSPLIAYLRDEILPKDPAEAKRLVKDAARYIIIGGELYRRGFSFPLLRCIEGEEARYVIIEVHEGLCSSHIGGRAFASKIAKADYYWPTLKGDCMDYVKRCDKRQRFTEVGNAPSKQLQSITSPWSFHKWGVDILGPFPPTLGQVKYLIVVVDYFTKWIEAEPIFTISTKRIKRFHWKKIICRFGLPAKIVLENGTQFASRSTRDFCAQLKIKQRFTSAEAANKVILRGLHRRLEKANGRWVEELPQVLWSYHTNPHSSTNETPFRLTFSTEAVIPVEIGEPSPQTALFKPAENEDKILVNLDLLQEAREVAQVKEYTTKAQAARRQRRRLAPRHLQPHDLVLRKVTRTTDNNKLTPIWEGPYRIIEEVDRGAYRLEQLDSKKIPRTWNSMNLRFNKMRRHLQQTPRRQNLRRTAKKGCLWAQKQDLRRTTKKGRLRT</sequence>
<gene>
    <name evidence="2" type="primary">GIN1</name>
    <name evidence="2" type="ORF">CR513_58176</name>
</gene>
<organism evidence="2 3">
    <name type="scientific">Mucuna pruriens</name>
    <name type="common">Velvet bean</name>
    <name type="synonym">Dolichos pruriens</name>
    <dbReference type="NCBI Taxonomy" id="157652"/>
    <lineage>
        <taxon>Eukaryota</taxon>
        <taxon>Viridiplantae</taxon>
        <taxon>Streptophyta</taxon>
        <taxon>Embryophyta</taxon>
        <taxon>Tracheophyta</taxon>
        <taxon>Spermatophyta</taxon>
        <taxon>Magnoliopsida</taxon>
        <taxon>eudicotyledons</taxon>
        <taxon>Gunneridae</taxon>
        <taxon>Pentapetalae</taxon>
        <taxon>rosids</taxon>
        <taxon>fabids</taxon>
        <taxon>Fabales</taxon>
        <taxon>Fabaceae</taxon>
        <taxon>Papilionoideae</taxon>
        <taxon>50 kb inversion clade</taxon>
        <taxon>NPAAA clade</taxon>
        <taxon>indigoferoid/millettioid clade</taxon>
        <taxon>Phaseoleae</taxon>
        <taxon>Mucuna</taxon>
    </lineage>
</organism>
<dbReference type="Pfam" id="PF00665">
    <property type="entry name" value="rve"/>
    <property type="match status" value="1"/>
</dbReference>
<name>A0A371EBJ2_MUCPR</name>
<feature type="non-terminal residue" evidence="2">
    <location>
        <position position="1"/>
    </location>
</feature>
<dbReference type="SUPFAM" id="SSF53098">
    <property type="entry name" value="Ribonuclease H-like"/>
    <property type="match status" value="1"/>
</dbReference>
<dbReference type="Gene3D" id="3.30.420.10">
    <property type="entry name" value="Ribonuclease H-like superfamily/Ribonuclease H"/>
    <property type="match status" value="1"/>
</dbReference>
<dbReference type="EMBL" id="QJKJ01014924">
    <property type="protein sequence ID" value="RDX63402.1"/>
    <property type="molecule type" value="Genomic_DNA"/>
</dbReference>
<dbReference type="PANTHER" id="PTHR48475:SF2">
    <property type="entry name" value="RIBONUCLEASE H"/>
    <property type="match status" value="1"/>
</dbReference>